<name>A0A1I7IJU6_9FIRM</name>
<evidence type="ECO:0000256" key="1">
    <source>
        <dbReference type="SAM" id="Coils"/>
    </source>
</evidence>
<keyword evidence="2" id="KW-1133">Transmembrane helix</keyword>
<accession>A0A1I7IJU6</accession>
<organism evidence="3 4">
    <name type="scientific">Eubacterium pyruvativorans</name>
    <dbReference type="NCBI Taxonomy" id="155865"/>
    <lineage>
        <taxon>Bacteria</taxon>
        <taxon>Bacillati</taxon>
        <taxon>Bacillota</taxon>
        <taxon>Clostridia</taxon>
        <taxon>Eubacteriales</taxon>
        <taxon>Eubacteriaceae</taxon>
        <taxon>Eubacterium</taxon>
    </lineage>
</organism>
<feature type="coiled-coil region" evidence="1">
    <location>
        <begin position="170"/>
        <end position="197"/>
    </location>
</feature>
<sequence>MTKNVKGRNKWHFYVIIRNTEHILSKRRKCVIAMKRRHFIIKVMSIALLMFILVFSLSGCGDGKTIVTESTLEKAVEVSDLSVAEYNYNGIYEHQKEDSDKIDYRIKYNAVVKVGINMGDITFRIDEENKTVTPILPEMTVNDVIVDTKSLGYMPEDADVEVNQAIKYCKQDVQSEAEKSEELKEVAEENLQSVVEALIKPLLDSAGYTIKWDAAE</sequence>
<dbReference type="Proteomes" id="UP000198817">
    <property type="component" value="Unassembled WGS sequence"/>
</dbReference>
<evidence type="ECO:0000313" key="4">
    <source>
        <dbReference type="Proteomes" id="UP000198817"/>
    </source>
</evidence>
<evidence type="ECO:0000313" key="3">
    <source>
        <dbReference type="EMBL" id="SFU73148.1"/>
    </source>
</evidence>
<dbReference type="OrthoDB" id="5245194at2"/>
<keyword evidence="1" id="KW-0175">Coiled coil</keyword>
<dbReference type="EMBL" id="FPBT01000050">
    <property type="protein sequence ID" value="SFU73148.1"/>
    <property type="molecule type" value="Genomic_DNA"/>
</dbReference>
<protein>
    <recommendedName>
        <fullName evidence="5">DUF4230 domain-containing protein</fullName>
    </recommendedName>
</protein>
<reference evidence="3 4" key="1">
    <citation type="submission" date="2016-10" db="EMBL/GenBank/DDBJ databases">
        <authorList>
            <person name="de Groot N.N."/>
        </authorList>
    </citation>
    <scope>NUCLEOTIDE SEQUENCE [LARGE SCALE GENOMIC DNA]</scope>
    <source>
        <strain evidence="3 4">KHGC13</strain>
    </source>
</reference>
<evidence type="ECO:0000256" key="2">
    <source>
        <dbReference type="SAM" id="Phobius"/>
    </source>
</evidence>
<dbReference type="STRING" id="155865.SAMN05216515_1526"/>
<gene>
    <name evidence="3" type="ORF">SAMN05216508_1505</name>
</gene>
<keyword evidence="2" id="KW-0812">Transmembrane</keyword>
<keyword evidence="4" id="KW-1185">Reference proteome</keyword>
<dbReference type="AlphaFoldDB" id="A0A1I7IJU6"/>
<dbReference type="InterPro" id="IPR025324">
    <property type="entry name" value="DUF4230"/>
</dbReference>
<dbReference type="Pfam" id="PF14014">
    <property type="entry name" value="DUF4230"/>
    <property type="match status" value="1"/>
</dbReference>
<keyword evidence="2" id="KW-0472">Membrane</keyword>
<feature type="transmembrane region" description="Helical" evidence="2">
    <location>
        <begin position="39"/>
        <end position="58"/>
    </location>
</feature>
<evidence type="ECO:0008006" key="5">
    <source>
        <dbReference type="Google" id="ProtNLM"/>
    </source>
</evidence>
<proteinExistence type="predicted"/>
<dbReference type="RefSeq" id="WP_143096085.1">
    <property type="nucleotide sequence ID" value="NZ_FOWF01000052.1"/>
</dbReference>